<evidence type="ECO:0000313" key="6">
    <source>
        <dbReference type="Proteomes" id="UP000580250"/>
    </source>
</evidence>
<dbReference type="EC" id="2.4.1.17" evidence="2"/>
<keyword evidence="4" id="KW-0808">Transferase</keyword>
<proteinExistence type="inferred from homology"/>
<dbReference type="Proteomes" id="UP000580250">
    <property type="component" value="Unassembled WGS sequence"/>
</dbReference>
<dbReference type="EMBL" id="CAJEWN010003233">
    <property type="protein sequence ID" value="CAD2206970.1"/>
    <property type="molecule type" value="Genomic_DNA"/>
</dbReference>
<evidence type="ECO:0000256" key="1">
    <source>
        <dbReference type="ARBA" id="ARBA00009995"/>
    </source>
</evidence>
<reference evidence="5 6" key="1">
    <citation type="submission" date="2020-08" db="EMBL/GenBank/DDBJ databases">
        <authorList>
            <person name="Koutsovoulos G."/>
            <person name="Danchin GJ E."/>
        </authorList>
    </citation>
    <scope>NUCLEOTIDE SEQUENCE [LARGE SCALE GENOMIC DNA]</scope>
</reference>
<organism evidence="5 6">
    <name type="scientific">Meloidogyne enterolobii</name>
    <name type="common">Root-knot nematode worm</name>
    <name type="synonym">Meloidogyne mayaguensis</name>
    <dbReference type="NCBI Taxonomy" id="390850"/>
    <lineage>
        <taxon>Eukaryota</taxon>
        <taxon>Metazoa</taxon>
        <taxon>Ecdysozoa</taxon>
        <taxon>Nematoda</taxon>
        <taxon>Chromadorea</taxon>
        <taxon>Rhabditida</taxon>
        <taxon>Tylenchina</taxon>
        <taxon>Tylenchomorpha</taxon>
        <taxon>Tylenchoidea</taxon>
        <taxon>Meloidogynidae</taxon>
        <taxon>Meloidogyninae</taxon>
        <taxon>Meloidogyne</taxon>
    </lineage>
</organism>
<comment type="caution">
    <text evidence="5">The sequence shown here is derived from an EMBL/GenBank/DDBJ whole genome shotgun (WGS) entry which is preliminary data.</text>
</comment>
<dbReference type="InterPro" id="IPR050271">
    <property type="entry name" value="UDP-glycosyltransferase"/>
</dbReference>
<comment type="similarity">
    <text evidence="1">Belongs to the UDP-glycosyltransferase family.</text>
</comment>
<dbReference type="GO" id="GO:0015020">
    <property type="term" value="F:glucuronosyltransferase activity"/>
    <property type="evidence" value="ECO:0007669"/>
    <property type="project" value="UniProtKB-EC"/>
</dbReference>
<protein>
    <recommendedName>
        <fullName evidence="2">glucuronosyltransferase</fullName>
        <ecNumber evidence="2">2.4.1.17</ecNumber>
    </recommendedName>
</protein>
<name>A0A6V7Y5N9_MELEN</name>
<gene>
    <name evidence="5" type="ORF">MENT_LOCUS60871</name>
</gene>
<dbReference type="PANTHER" id="PTHR48043:SF22">
    <property type="entry name" value="GLUCURONOSYLTRANSFERASE"/>
    <property type="match status" value="1"/>
</dbReference>
<dbReference type="SUPFAM" id="SSF53756">
    <property type="entry name" value="UDP-Glycosyltransferase/glycogen phosphorylase"/>
    <property type="match status" value="1"/>
</dbReference>
<dbReference type="AlphaFoldDB" id="A0A6V7Y5N9"/>
<sequence length="346" mass="39979">MEGSTRRSRLSRLSRRRSSDERPKILYLADSRDYTHMHLSARLANILDSNGYCVYFVIAIDVDQNDAQLNQFNLRDGLNKLFIQADYMPQYENVDLWEKEFINSKVPEFTRIVRYQAVYFYEALMHETNKSELNTLKGTDFALGIADIGHNPSGFAIFHQLGIKNMIATSATPASSPFYHFLGLAIPVEVPELYTARSGDGFTNSEIRRGGSQRQNENIREIKRLIQIYSRGYRDSFFRENGLPPLWQIIANVRYLLINHSQIAAYPRPINEKIGFIGGIAIEQEKLGMFWSKIMSDHSIQPDWDGEYEFLKNVRINGIYDINIQVRLIRATHSRPTLLSYKYACV</sequence>
<accession>A0A6V7Y5N9</accession>
<evidence type="ECO:0000256" key="2">
    <source>
        <dbReference type="ARBA" id="ARBA00012544"/>
    </source>
</evidence>
<evidence type="ECO:0000256" key="3">
    <source>
        <dbReference type="ARBA" id="ARBA00022676"/>
    </source>
</evidence>
<evidence type="ECO:0000313" key="5">
    <source>
        <dbReference type="EMBL" id="CAD2206970.1"/>
    </source>
</evidence>
<keyword evidence="3" id="KW-0328">Glycosyltransferase</keyword>
<evidence type="ECO:0000256" key="4">
    <source>
        <dbReference type="ARBA" id="ARBA00022679"/>
    </source>
</evidence>
<dbReference type="PANTHER" id="PTHR48043">
    <property type="entry name" value="EG:EG0003.4 PROTEIN-RELATED"/>
    <property type="match status" value="1"/>
</dbReference>